<gene>
    <name evidence="13" type="ORF">AYI70_g5943</name>
</gene>
<dbReference type="Proteomes" id="UP000187283">
    <property type="component" value="Unassembled WGS sequence"/>
</dbReference>
<dbReference type="PRINTS" id="PR00926">
    <property type="entry name" value="MITOCARRIER"/>
</dbReference>
<evidence type="ECO:0000256" key="10">
    <source>
        <dbReference type="PROSITE-ProRule" id="PRU00282"/>
    </source>
</evidence>
<dbReference type="PANTHER" id="PTHR45678">
    <property type="entry name" value="MITOCHONDRIAL 2-OXODICARBOXYLATE CARRIER 1-RELATED"/>
    <property type="match status" value="1"/>
</dbReference>
<dbReference type="InterPro" id="IPR051028">
    <property type="entry name" value="Mito_Solute_Carrier"/>
</dbReference>
<feature type="repeat" description="Solcar" evidence="10">
    <location>
        <begin position="122"/>
        <end position="238"/>
    </location>
</feature>
<comment type="similarity">
    <text evidence="2 11">Belongs to the mitochondrial carrier (TC 2.A.29) family.</text>
</comment>
<organism evidence="13 14">
    <name type="scientific">Smittium culicis</name>
    <dbReference type="NCBI Taxonomy" id="133412"/>
    <lineage>
        <taxon>Eukaryota</taxon>
        <taxon>Fungi</taxon>
        <taxon>Fungi incertae sedis</taxon>
        <taxon>Zoopagomycota</taxon>
        <taxon>Kickxellomycotina</taxon>
        <taxon>Harpellomycetes</taxon>
        <taxon>Harpellales</taxon>
        <taxon>Legeriomycetaceae</taxon>
        <taxon>Smittium</taxon>
    </lineage>
</organism>
<keyword evidence="7 12" id="KW-1133">Transmembrane helix</keyword>
<evidence type="ECO:0000256" key="9">
    <source>
        <dbReference type="ARBA" id="ARBA00023136"/>
    </source>
</evidence>
<comment type="caution">
    <text evidence="13">The sequence shown here is derived from an EMBL/GenBank/DDBJ whole genome shotgun (WGS) entry which is preliminary data.</text>
</comment>
<keyword evidence="5" id="KW-0677">Repeat</keyword>
<evidence type="ECO:0000256" key="1">
    <source>
        <dbReference type="ARBA" id="ARBA00004448"/>
    </source>
</evidence>
<keyword evidence="6" id="KW-0999">Mitochondrion inner membrane</keyword>
<evidence type="ECO:0000256" key="2">
    <source>
        <dbReference type="ARBA" id="ARBA00006375"/>
    </source>
</evidence>
<dbReference type="GO" id="GO:0022857">
    <property type="term" value="F:transmembrane transporter activity"/>
    <property type="evidence" value="ECO:0007669"/>
    <property type="project" value="TreeGrafter"/>
</dbReference>
<keyword evidence="9 10" id="KW-0472">Membrane</keyword>
<keyword evidence="3 11" id="KW-0813">Transport</keyword>
<evidence type="ECO:0000256" key="11">
    <source>
        <dbReference type="RuleBase" id="RU000488"/>
    </source>
</evidence>
<evidence type="ECO:0000256" key="6">
    <source>
        <dbReference type="ARBA" id="ARBA00022792"/>
    </source>
</evidence>
<dbReference type="Pfam" id="PF00153">
    <property type="entry name" value="Mito_carr"/>
    <property type="match status" value="3"/>
</dbReference>
<feature type="transmembrane region" description="Helical" evidence="12">
    <location>
        <begin position="257"/>
        <end position="276"/>
    </location>
</feature>
<evidence type="ECO:0000256" key="12">
    <source>
        <dbReference type="SAM" id="Phobius"/>
    </source>
</evidence>
<dbReference type="SUPFAM" id="SSF103506">
    <property type="entry name" value="Mitochondrial carrier"/>
    <property type="match status" value="1"/>
</dbReference>
<keyword evidence="4 10" id="KW-0812">Transmembrane</keyword>
<evidence type="ECO:0000256" key="8">
    <source>
        <dbReference type="ARBA" id="ARBA00023128"/>
    </source>
</evidence>
<dbReference type="InterPro" id="IPR002067">
    <property type="entry name" value="MCP"/>
</dbReference>
<dbReference type="InterPro" id="IPR023395">
    <property type="entry name" value="MCP_dom_sf"/>
</dbReference>
<sequence length="348" mass="37104">MSAQSTPVHEPIRQEASASKKLLAKLANGAIAGITGVSIIYPLDIVKTRLQNQRPLSNGKLPYSGVYDCMKQIVARDGLKGLYRGLIPNLIGITPEKAIKLAVNDSMRGYFARKNSTSIEKISLFSGMIAGGVAGFCQVIATNPMEIVKIQLQIATQPSAQASAIAASSTINSTISPKVSMPIGKYSTVASMPSNVTAIGIVKNLGIRGLYKGTLATLMRDVPFSIIFFPLATLNTSIIQSFFFSQPLSESKNSKPNFGSVFLGSLISGVIAAVAVTPADVIKTRLQAGWKNSNSSHKETIYTVGKSILKTDGVKGLFKGAVPRAMTTAPLFGIALMIYDLQQRFFPI</sequence>
<evidence type="ECO:0000256" key="7">
    <source>
        <dbReference type="ARBA" id="ARBA00022989"/>
    </source>
</evidence>
<keyword evidence="8" id="KW-0496">Mitochondrion</keyword>
<evidence type="ECO:0000256" key="5">
    <source>
        <dbReference type="ARBA" id="ARBA00022737"/>
    </source>
</evidence>
<evidence type="ECO:0000313" key="13">
    <source>
        <dbReference type="EMBL" id="OMJ17489.1"/>
    </source>
</evidence>
<dbReference type="GO" id="GO:0005743">
    <property type="term" value="C:mitochondrial inner membrane"/>
    <property type="evidence" value="ECO:0007669"/>
    <property type="project" value="UniProtKB-SubCell"/>
</dbReference>
<name>A0A1R1XSH1_9FUNG</name>
<feature type="transmembrane region" description="Helical" evidence="12">
    <location>
        <begin position="224"/>
        <end position="245"/>
    </location>
</feature>
<accession>A0A1R1XSH1</accession>
<evidence type="ECO:0000313" key="14">
    <source>
        <dbReference type="Proteomes" id="UP000187283"/>
    </source>
</evidence>
<dbReference type="PANTHER" id="PTHR45678:SF15">
    <property type="entry name" value="MITOCHONDRIAL SUBSTRATE CARRIER FAMILY PROTEIN X"/>
    <property type="match status" value="1"/>
</dbReference>
<protein>
    <submittedName>
        <fullName evidence="13">Mitochondrial substrate carrier family protein X</fullName>
    </submittedName>
</protein>
<dbReference type="Gene3D" id="1.50.40.10">
    <property type="entry name" value="Mitochondrial carrier domain"/>
    <property type="match status" value="1"/>
</dbReference>
<dbReference type="InterPro" id="IPR018108">
    <property type="entry name" value="MCP_transmembrane"/>
</dbReference>
<proteinExistence type="inferred from homology"/>
<keyword evidence="14" id="KW-1185">Reference proteome</keyword>
<feature type="repeat" description="Solcar" evidence="10">
    <location>
        <begin position="20"/>
        <end position="110"/>
    </location>
</feature>
<evidence type="ECO:0000256" key="4">
    <source>
        <dbReference type="ARBA" id="ARBA00022692"/>
    </source>
</evidence>
<dbReference type="EMBL" id="LSSN01002035">
    <property type="protein sequence ID" value="OMJ17489.1"/>
    <property type="molecule type" value="Genomic_DNA"/>
</dbReference>
<evidence type="ECO:0000256" key="3">
    <source>
        <dbReference type="ARBA" id="ARBA00022448"/>
    </source>
</evidence>
<dbReference type="AlphaFoldDB" id="A0A1R1XSH1"/>
<dbReference type="PROSITE" id="PS50920">
    <property type="entry name" value="SOLCAR"/>
    <property type="match status" value="3"/>
</dbReference>
<dbReference type="OrthoDB" id="2161at2759"/>
<reference evidence="13 14" key="1">
    <citation type="submission" date="2017-01" db="EMBL/GenBank/DDBJ databases">
        <authorList>
            <person name="Mah S.A."/>
            <person name="Swanson W.J."/>
            <person name="Moy G.W."/>
            <person name="Vacquier V.D."/>
        </authorList>
    </citation>
    <scope>NUCLEOTIDE SEQUENCE [LARGE SCALE GENOMIC DNA]</scope>
    <source>
        <strain evidence="13 14">GSMNP</strain>
    </source>
</reference>
<comment type="subcellular location">
    <subcellularLocation>
        <location evidence="1">Mitochondrion inner membrane</location>
        <topology evidence="1">Multi-pass membrane protein</topology>
    </subcellularLocation>
</comment>
<feature type="repeat" description="Solcar" evidence="10">
    <location>
        <begin position="256"/>
        <end position="345"/>
    </location>
</feature>